<dbReference type="AlphaFoldDB" id="A0ABD6E365"/>
<dbReference type="EMBL" id="JBGFUD010000094">
    <property type="protein sequence ID" value="MFH4973641.1"/>
    <property type="molecule type" value="Genomic_DNA"/>
</dbReference>
<proteinExistence type="predicted"/>
<gene>
    <name evidence="1" type="ORF">AB6A40_000350</name>
</gene>
<evidence type="ECO:0000313" key="1">
    <source>
        <dbReference type="EMBL" id="MFH4973641.1"/>
    </source>
</evidence>
<reference evidence="1 2" key="1">
    <citation type="submission" date="2024-08" db="EMBL/GenBank/DDBJ databases">
        <title>Gnathostoma spinigerum genome.</title>
        <authorList>
            <person name="Gonzalez-Bertolin B."/>
            <person name="Monzon S."/>
            <person name="Zaballos A."/>
            <person name="Jimenez P."/>
            <person name="Dekumyoy P."/>
            <person name="Varona S."/>
            <person name="Cuesta I."/>
            <person name="Sumanam S."/>
            <person name="Adisakwattana P."/>
            <person name="Gasser R.B."/>
            <person name="Hernandez-Gonzalez A."/>
            <person name="Young N.D."/>
            <person name="Perteguer M.J."/>
        </authorList>
    </citation>
    <scope>NUCLEOTIDE SEQUENCE [LARGE SCALE GENOMIC DNA]</scope>
    <source>
        <strain evidence="1">AL3</strain>
        <tissue evidence="1">Liver</tissue>
    </source>
</reference>
<comment type="caution">
    <text evidence="1">The sequence shown here is derived from an EMBL/GenBank/DDBJ whole genome shotgun (WGS) entry which is preliminary data.</text>
</comment>
<sequence length="85" mass="10006">MCGFLDPNICICASDLSHFSTFVPHPSIRPRHIKRLLDQEKSKMKRAKVTSDMQRKLTARNTVLVDRILKRFRMLLLMDPCERFC</sequence>
<dbReference type="Proteomes" id="UP001608902">
    <property type="component" value="Unassembled WGS sequence"/>
</dbReference>
<organism evidence="1 2">
    <name type="scientific">Gnathostoma spinigerum</name>
    <dbReference type="NCBI Taxonomy" id="75299"/>
    <lineage>
        <taxon>Eukaryota</taxon>
        <taxon>Metazoa</taxon>
        <taxon>Ecdysozoa</taxon>
        <taxon>Nematoda</taxon>
        <taxon>Chromadorea</taxon>
        <taxon>Rhabditida</taxon>
        <taxon>Spirurina</taxon>
        <taxon>Gnathostomatomorpha</taxon>
        <taxon>Gnathostomatoidea</taxon>
        <taxon>Gnathostomatidae</taxon>
        <taxon>Gnathostoma</taxon>
    </lineage>
</organism>
<protein>
    <submittedName>
        <fullName evidence="1">Uncharacterized protein</fullName>
    </submittedName>
</protein>
<accession>A0ABD6E365</accession>
<evidence type="ECO:0000313" key="2">
    <source>
        <dbReference type="Proteomes" id="UP001608902"/>
    </source>
</evidence>
<keyword evidence="2" id="KW-1185">Reference proteome</keyword>
<name>A0ABD6E365_9BILA</name>